<protein>
    <recommendedName>
        <fullName evidence="3">SCP2 domain-containing protein</fullName>
    </recommendedName>
</protein>
<dbReference type="Gene3D" id="3.30.530.20">
    <property type="match status" value="1"/>
</dbReference>
<dbReference type="SUPFAM" id="SSF55961">
    <property type="entry name" value="Bet v1-like"/>
    <property type="match status" value="1"/>
</dbReference>
<sequence length="153" mass="16882">MTEWPVAELDPVRRMRVLASALPGGGFAQARIEAPFERVWGYLADLDRSIPELVGFLRRFELRGDGTAVATGLVGNRGRFDVELRDGWCVMQDRFVVGGFAAVADGDATLLAACGAVRTRGLRRVVPLVFGDRIVLRTLGRIRRAVERSDQEL</sequence>
<organism evidence="1 2">
    <name type="scientific">Catenulispora subtropica</name>
    <dbReference type="NCBI Taxonomy" id="450798"/>
    <lineage>
        <taxon>Bacteria</taxon>
        <taxon>Bacillati</taxon>
        <taxon>Actinomycetota</taxon>
        <taxon>Actinomycetes</taxon>
        <taxon>Catenulisporales</taxon>
        <taxon>Catenulisporaceae</taxon>
        <taxon>Catenulispora</taxon>
    </lineage>
</organism>
<evidence type="ECO:0000313" key="1">
    <source>
        <dbReference type="EMBL" id="GAA1974919.1"/>
    </source>
</evidence>
<evidence type="ECO:0000313" key="2">
    <source>
        <dbReference type="Proteomes" id="UP001499854"/>
    </source>
</evidence>
<dbReference type="RefSeq" id="WP_344658442.1">
    <property type="nucleotide sequence ID" value="NZ_BAAAQM010000020.1"/>
</dbReference>
<name>A0ABN2RU19_9ACTN</name>
<proteinExistence type="predicted"/>
<dbReference type="Proteomes" id="UP001499854">
    <property type="component" value="Unassembled WGS sequence"/>
</dbReference>
<dbReference type="InterPro" id="IPR023393">
    <property type="entry name" value="START-like_dom_sf"/>
</dbReference>
<dbReference type="EMBL" id="BAAAQM010000020">
    <property type="protein sequence ID" value="GAA1974919.1"/>
    <property type="molecule type" value="Genomic_DNA"/>
</dbReference>
<accession>A0ABN2RU19</accession>
<keyword evidence="2" id="KW-1185">Reference proteome</keyword>
<comment type="caution">
    <text evidence="1">The sequence shown here is derived from an EMBL/GenBank/DDBJ whole genome shotgun (WGS) entry which is preliminary data.</text>
</comment>
<gene>
    <name evidence="1" type="ORF">GCM10009838_38680</name>
</gene>
<evidence type="ECO:0008006" key="3">
    <source>
        <dbReference type="Google" id="ProtNLM"/>
    </source>
</evidence>
<reference evidence="1 2" key="1">
    <citation type="journal article" date="2019" name="Int. J. Syst. Evol. Microbiol.">
        <title>The Global Catalogue of Microorganisms (GCM) 10K type strain sequencing project: providing services to taxonomists for standard genome sequencing and annotation.</title>
        <authorList>
            <consortium name="The Broad Institute Genomics Platform"/>
            <consortium name="The Broad Institute Genome Sequencing Center for Infectious Disease"/>
            <person name="Wu L."/>
            <person name="Ma J."/>
        </authorList>
    </citation>
    <scope>NUCLEOTIDE SEQUENCE [LARGE SCALE GENOMIC DNA]</scope>
    <source>
        <strain evidence="1 2">JCM 16013</strain>
    </source>
</reference>